<keyword evidence="1" id="KW-0472">Membrane</keyword>
<comment type="caution">
    <text evidence="2">The sequence shown here is derived from an EMBL/GenBank/DDBJ whole genome shotgun (WGS) entry which is preliminary data.</text>
</comment>
<organism evidence="2 3">
    <name type="scientific">Lysinibacillus telephonicus</name>
    <dbReference type="NCBI Taxonomy" id="1714840"/>
    <lineage>
        <taxon>Bacteria</taxon>
        <taxon>Bacillati</taxon>
        <taxon>Bacillota</taxon>
        <taxon>Bacilli</taxon>
        <taxon>Bacillales</taxon>
        <taxon>Bacillaceae</taxon>
        <taxon>Lysinibacillus</taxon>
    </lineage>
</organism>
<feature type="transmembrane region" description="Helical" evidence="1">
    <location>
        <begin position="6"/>
        <end position="27"/>
    </location>
</feature>
<dbReference type="AlphaFoldDB" id="A0A431UIA6"/>
<keyword evidence="1" id="KW-1133">Transmembrane helix</keyword>
<gene>
    <name evidence="2" type="ORF">EKG35_16490</name>
</gene>
<proteinExistence type="predicted"/>
<protein>
    <submittedName>
        <fullName evidence="2">ECF transporter S component</fullName>
    </submittedName>
</protein>
<dbReference type="Proteomes" id="UP000276349">
    <property type="component" value="Unassembled WGS sequence"/>
</dbReference>
<evidence type="ECO:0000313" key="3">
    <source>
        <dbReference type="Proteomes" id="UP000276349"/>
    </source>
</evidence>
<feature type="transmembrane region" description="Helical" evidence="1">
    <location>
        <begin position="134"/>
        <end position="156"/>
    </location>
</feature>
<reference evidence="2 3" key="1">
    <citation type="submission" date="2018-12" db="EMBL/GenBank/DDBJ databases">
        <authorList>
            <person name="Yu L."/>
        </authorList>
    </citation>
    <scope>NUCLEOTIDE SEQUENCE [LARGE SCALE GENOMIC DNA]</scope>
    <source>
        <strain evidence="2 3">S5H2222</strain>
    </source>
</reference>
<dbReference type="RefSeq" id="WP_126295647.1">
    <property type="nucleotide sequence ID" value="NZ_CP155468.1"/>
</dbReference>
<sequence length="164" mass="17547">MKKNNLRFITLTALISAICVIGSFIKVPGFITTAALDSAPAFLSVAFLPPLFSGIAGGLGHLASALTSGFPSGPLHIIIAIEMFIIVFIFNMLHKKGFNIIKWLFLIVANGILSAIPFYFIISPAFFIGAVPNLLVATVINAVISMLAMPIIAKVFNERKVSNV</sequence>
<evidence type="ECO:0000313" key="2">
    <source>
        <dbReference type="EMBL" id="RTQ89454.1"/>
    </source>
</evidence>
<feature type="transmembrane region" description="Helical" evidence="1">
    <location>
        <begin position="75"/>
        <end position="93"/>
    </location>
</feature>
<dbReference type="Gene3D" id="1.10.1760.20">
    <property type="match status" value="1"/>
</dbReference>
<name>A0A431UIA6_9BACI</name>
<feature type="transmembrane region" description="Helical" evidence="1">
    <location>
        <begin position="100"/>
        <end position="122"/>
    </location>
</feature>
<evidence type="ECO:0000256" key="1">
    <source>
        <dbReference type="SAM" id="Phobius"/>
    </source>
</evidence>
<dbReference type="OrthoDB" id="5431035at2"/>
<keyword evidence="1" id="KW-0812">Transmembrane</keyword>
<dbReference type="EMBL" id="RXNR01000063">
    <property type="protein sequence ID" value="RTQ89454.1"/>
    <property type="molecule type" value="Genomic_DNA"/>
</dbReference>
<keyword evidence="3" id="KW-1185">Reference proteome</keyword>
<dbReference type="GO" id="GO:0022857">
    <property type="term" value="F:transmembrane transporter activity"/>
    <property type="evidence" value="ECO:0007669"/>
    <property type="project" value="InterPro"/>
</dbReference>
<accession>A0A431UIA6</accession>